<name>A0ABW7H4F7_9BURK</name>
<dbReference type="Pfam" id="PF00535">
    <property type="entry name" value="Glycos_transf_2"/>
    <property type="match status" value="1"/>
</dbReference>
<dbReference type="InterPro" id="IPR050834">
    <property type="entry name" value="Glycosyltransf_2"/>
</dbReference>
<feature type="domain" description="Glycosyltransferase 2-like" evidence="1">
    <location>
        <begin position="14"/>
        <end position="117"/>
    </location>
</feature>
<keyword evidence="3" id="KW-1185">Reference proteome</keyword>
<accession>A0ABW7H4F7</accession>
<dbReference type="EMBL" id="JBIGIB010000006">
    <property type="protein sequence ID" value="MFG6468780.1"/>
    <property type="molecule type" value="Genomic_DNA"/>
</dbReference>
<dbReference type="PANTHER" id="PTHR43685:SF2">
    <property type="entry name" value="GLYCOSYLTRANSFERASE 2-LIKE DOMAIN-CONTAINING PROTEIN"/>
    <property type="match status" value="1"/>
</dbReference>
<protein>
    <submittedName>
        <fullName evidence="2">Glycosyltransferase family 2 protein</fullName>
    </submittedName>
</protein>
<gene>
    <name evidence="2" type="ORF">ACG01O_19305</name>
</gene>
<evidence type="ECO:0000313" key="2">
    <source>
        <dbReference type="EMBL" id="MFG6468780.1"/>
    </source>
</evidence>
<dbReference type="RefSeq" id="WP_394387039.1">
    <property type="nucleotide sequence ID" value="NZ_JBIGIB010000006.1"/>
</dbReference>
<dbReference type="InterPro" id="IPR029044">
    <property type="entry name" value="Nucleotide-diphossugar_trans"/>
</dbReference>
<dbReference type="InterPro" id="IPR001173">
    <property type="entry name" value="Glyco_trans_2-like"/>
</dbReference>
<dbReference type="CDD" id="cd00761">
    <property type="entry name" value="Glyco_tranf_GTA_type"/>
    <property type="match status" value="1"/>
</dbReference>
<dbReference type="Gene3D" id="3.90.550.10">
    <property type="entry name" value="Spore Coat Polysaccharide Biosynthesis Protein SpsA, Chain A"/>
    <property type="match status" value="1"/>
</dbReference>
<evidence type="ECO:0000313" key="3">
    <source>
        <dbReference type="Proteomes" id="UP001606303"/>
    </source>
</evidence>
<sequence length="314" mass="34227">MNAPLDPVSTPAVTVVIPTHNRAAELPRAVQTVLSQGVPVEVIVVDDASTDHTVQVAQALAAQHPQVRVVAFAQNRGGGHARNAGIDAAQAPWLAFLDSDDAWLPGKLQAQLKHLAACAAADPATAQVISFTNLVVDHADGQEPLPWNELPFDASTTARRYLLEQHQVIQTSTLLMPTAVARAVRFDGALRRHQDLDFVLRAESAGVRFLYLNECLVRYSADPLAVRVSRRENVAPSLAWLERATPYLSPREIGQFYLRHVYDVELKQAPRVAWGRAWRAARAGATTPGALCWRTAKLLVPAGLKARLKGLRHG</sequence>
<reference evidence="2 3" key="1">
    <citation type="submission" date="2024-08" db="EMBL/GenBank/DDBJ databases">
        <authorList>
            <person name="Lu H."/>
        </authorList>
    </citation>
    <scope>NUCLEOTIDE SEQUENCE [LARGE SCALE GENOMIC DNA]</scope>
    <source>
        <strain evidence="2 3">BYS87W</strain>
    </source>
</reference>
<dbReference type="Proteomes" id="UP001606303">
    <property type="component" value="Unassembled WGS sequence"/>
</dbReference>
<dbReference type="PANTHER" id="PTHR43685">
    <property type="entry name" value="GLYCOSYLTRANSFERASE"/>
    <property type="match status" value="1"/>
</dbReference>
<evidence type="ECO:0000259" key="1">
    <source>
        <dbReference type="Pfam" id="PF00535"/>
    </source>
</evidence>
<proteinExistence type="predicted"/>
<comment type="caution">
    <text evidence="2">The sequence shown here is derived from an EMBL/GenBank/DDBJ whole genome shotgun (WGS) entry which is preliminary data.</text>
</comment>
<dbReference type="SUPFAM" id="SSF53448">
    <property type="entry name" value="Nucleotide-diphospho-sugar transferases"/>
    <property type="match status" value="1"/>
</dbReference>
<organism evidence="2 3">
    <name type="scientific">Pelomonas baiyunensis</name>
    <dbReference type="NCBI Taxonomy" id="3299026"/>
    <lineage>
        <taxon>Bacteria</taxon>
        <taxon>Pseudomonadati</taxon>
        <taxon>Pseudomonadota</taxon>
        <taxon>Betaproteobacteria</taxon>
        <taxon>Burkholderiales</taxon>
        <taxon>Sphaerotilaceae</taxon>
        <taxon>Roseateles</taxon>
    </lineage>
</organism>